<evidence type="ECO:0000256" key="2">
    <source>
        <dbReference type="ARBA" id="ARBA00009681"/>
    </source>
</evidence>
<organism evidence="12 13">
    <name type="scientific">Clavelina lepadiformis</name>
    <name type="common">Light-bulb sea squirt</name>
    <name type="synonym">Ascidia lepadiformis</name>
    <dbReference type="NCBI Taxonomy" id="159417"/>
    <lineage>
        <taxon>Eukaryota</taxon>
        <taxon>Metazoa</taxon>
        <taxon>Chordata</taxon>
        <taxon>Tunicata</taxon>
        <taxon>Ascidiacea</taxon>
        <taxon>Aplousobranchia</taxon>
        <taxon>Clavelinidae</taxon>
        <taxon>Clavelina</taxon>
    </lineage>
</organism>
<dbReference type="PROSITE" id="PS51319">
    <property type="entry name" value="TFIIS_N"/>
    <property type="match status" value="1"/>
</dbReference>
<evidence type="ECO:0000256" key="9">
    <source>
        <dbReference type="PROSITE-ProRule" id="PRU00649"/>
    </source>
</evidence>
<dbReference type="SMART" id="SM00509">
    <property type="entry name" value="TFS2N"/>
    <property type="match status" value="1"/>
</dbReference>
<feature type="domain" description="TFIIS N-terminal" evidence="11">
    <location>
        <begin position="9"/>
        <end position="83"/>
    </location>
</feature>
<dbReference type="InterPro" id="IPR042376">
    <property type="entry name" value="MED26"/>
</dbReference>
<evidence type="ECO:0000256" key="5">
    <source>
        <dbReference type="ARBA" id="ARBA00023159"/>
    </source>
</evidence>
<dbReference type="InterPro" id="IPR035441">
    <property type="entry name" value="TFIIS/LEDGF_dom_sf"/>
</dbReference>
<dbReference type="InterPro" id="IPR017923">
    <property type="entry name" value="TFIIS_N"/>
</dbReference>
<evidence type="ECO:0000313" key="12">
    <source>
        <dbReference type="EMBL" id="CAK8676230.1"/>
    </source>
</evidence>
<feature type="compositionally biased region" description="Basic and acidic residues" evidence="10">
    <location>
        <begin position="195"/>
        <end position="206"/>
    </location>
</feature>
<gene>
    <name evidence="12" type="ORF">CVLEPA_LOCUS5698</name>
</gene>
<dbReference type="PANTHER" id="PTHR15201:SF1">
    <property type="entry name" value="MEDIATOR OF RNA POLYMERASE II TRANSCRIPTION SUBUNIT 26"/>
    <property type="match status" value="1"/>
</dbReference>
<dbReference type="Gene3D" id="1.20.930.10">
    <property type="entry name" value="Conserved domain common to transcription factors TFIIS, elongin A, CRSP70"/>
    <property type="match status" value="1"/>
</dbReference>
<comment type="caution">
    <text evidence="12">The sequence shown here is derived from an EMBL/GenBank/DDBJ whole genome shotgun (WGS) entry which is preliminary data.</text>
</comment>
<dbReference type="PANTHER" id="PTHR15201">
    <property type="entry name" value="CRSP70"/>
    <property type="match status" value="1"/>
</dbReference>
<comment type="subcellular location">
    <subcellularLocation>
        <location evidence="1 9">Nucleus</location>
    </subcellularLocation>
</comment>
<feature type="compositionally biased region" description="Basic and acidic residues" evidence="10">
    <location>
        <begin position="98"/>
        <end position="108"/>
    </location>
</feature>
<evidence type="ECO:0000256" key="6">
    <source>
        <dbReference type="ARBA" id="ARBA00023163"/>
    </source>
</evidence>
<accession>A0ABP0FCS8</accession>
<name>A0ABP0FCS8_CLALP</name>
<evidence type="ECO:0000313" key="13">
    <source>
        <dbReference type="Proteomes" id="UP001642483"/>
    </source>
</evidence>
<feature type="region of interest" description="Disordered" evidence="10">
    <location>
        <begin position="167"/>
        <end position="248"/>
    </location>
</feature>
<feature type="compositionally biased region" description="Low complexity" evidence="10">
    <location>
        <begin position="174"/>
        <end position="188"/>
    </location>
</feature>
<evidence type="ECO:0000259" key="11">
    <source>
        <dbReference type="PROSITE" id="PS51319"/>
    </source>
</evidence>
<keyword evidence="13" id="KW-1185">Reference proteome</keyword>
<evidence type="ECO:0000256" key="8">
    <source>
        <dbReference type="ARBA" id="ARBA00031968"/>
    </source>
</evidence>
<keyword evidence="4" id="KW-0805">Transcription regulation</keyword>
<feature type="compositionally biased region" description="Polar residues" evidence="10">
    <location>
        <begin position="109"/>
        <end position="137"/>
    </location>
</feature>
<evidence type="ECO:0000256" key="4">
    <source>
        <dbReference type="ARBA" id="ARBA00023015"/>
    </source>
</evidence>
<dbReference type="InterPro" id="IPR003617">
    <property type="entry name" value="TFIIS/CRSP70_N_sub"/>
</dbReference>
<keyword evidence="5" id="KW-0010">Activator</keyword>
<dbReference type="Pfam" id="PF08711">
    <property type="entry name" value="Med26"/>
    <property type="match status" value="1"/>
</dbReference>
<comment type="similarity">
    <text evidence="2">Belongs to the Mediator complex subunit 26 family.</text>
</comment>
<feature type="compositionally biased region" description="Polar residues" evidence="10">
    <location>
        <begin position="217"/>
        <end position="228"/>
    </location>
</feature>
<evidence type="ECO:0000256" key="1">
    <source>
        <dbReference type="ARBA" id="ARBA00004123"/>
    </source>
</evidence>
<evidence type="ECO:0000256" key="7">
    <source>
        <dbReference type="ARBA" id="ARBA00023242"/>
    </source>
</evidence>
<dbReference type="EMBL" id="CAWYQH010000024">
    <property type="protein sequence ID" value="CAK8676230.1"/>
    <property type="molecule type" value="Genomic_DNA"/>
</dbReference>
<evidence type="ECO:0000256" key="3">
    <source>
        <dbReference type="ARBA" id="ARBA00019686"/>
    </source>
</evidence>
<dbReference type="SUPFAM" id="SSF47676">
    <property type="entry name" value="Conserved domain common to transcription factors TFIIS, elongin A, CRSP70"/>
    <property type="match status" value="1"/>
</dbReference>
<sequence length="350" mass="39210">MSSVYQIKERLLQVINKDGTLLNSNIALEIVTMLENTTVTKDELEETRLGKYINLVRRAAKDPALQKRAKKLIKTWQQMIPQSMQPIKKCSESSANRKYSEMNTDKHQQSANTVVNGNDKNYNSFKQKQDFPLSTVNTEKETSLRTSTPSEVNSSTFTVFANGSENAKTTLPTSASSSKESFRFSNNKSKMKRKRNEDKSSTEESNRTMIHHKSLLFANQTLTKSSRNQFKERSDNGNVSFSKSSSSPITDAKNICLSSTANCSQDNSPSHVSPNKLASNEHVGDTILFVTTQTGKANERSGIDGCRTSNGTWYNWAECMTLKRSKRLSLTPSGIQDPDVLNIFPYVELD</sequence>
<dbReference type="Proteomes" id="UP001642483">
    <property type="component" value="Unassembled WGS sequence"/>
</dbReference>
<keyword evidence="7 9" id="KW-0539">Nucleus</keyword>
<keyword evidence="6" id="KW-0804">Transcription</keyword>
<proteinExistence type="inferred from homology"/>
<protein>
    <recommendedName>
        <fullName evidence="3">Mediator of RNA polymerase II transcription subunit 26</fullName>
    </recommendedName>
    <alternativeName>
        <fullName evidence="8">Mediator complex subunit 26</fullName>
    </alternativeName>
</protein>
<evidence type="ECO:0000256" key="10">
    <source>
        <dbReference type="SAM" id="MobiDB-lite"/>
    </source>
</evidence>
<feature type="region of interest" description="Disordered" evidence="10">
    <location>
        <begin position="84"/>
        <end position="152"/>
    </location>
</feature>
<reference evidence="12 13" key="1">
    <citation type="submission" date="2024-02" db="EMBL/GenBank/DDBJ databases">
        <authorList>
            <person name="Daric V."/>
            <person name="Darras S."/>
        </authorList>
    </citation>
    <scope>NUCLEOTIDE SEQUENCE [LARGE SCALE GENOMIC DNA]</scope>
</reference>